<dbReference type="InterPro" id="IPR050065">
    <property type="entry name" value="GlmU-like"/>
</dbReference>
<dbReference type="PANTHER" id="PTHR43584:SF8">
    <property type="entry name" value="N-ACETYLMURAMATE ALPHA-1-PHOSPHATE URIDYLYLTRANSFERASE"/>
    <property type="match status" value="1"/>
</dbReference>
<evidence type="ECO:0000256" key="1">
    <source>
        <dbReference type="ARBA" id="ARBA00007707"/>
    </source>
</evidence>
<comment type="similarity">
    <text evidence="2">In the N-terminal section; belongs to the N-acetylglucosamine-1-phosphate uridyltransferase family.</text>
</comment>
<dbReference type="RefSeq" id="WP_244784350.1">
    <property type="nucleotide sequence ID" value="NZ_CP091508.1"/>
</dbReference>
<evidence type="ECO:0000256" key="4">
    <source>
        <dbReference type="ARBA" id="ARBA00023315"/>
    </source>
</evidence>
<dbReference type="InterPro" id="IPR011004">
    <property type="entry name" value="Trimer_LpxA-like_sf"/>
</dbReference>
<evidence type="ECO:0000256" key="2">
    <source>
        <dbReference type="ARBA" id="ARBA00007947"/>
    </source>
</evidence>
<dbReference type="PANTHER" id="PTHR43584">
    <property type="entry name" value="NUCLEOTIDYL TRANSFERASE"/>
    <property type="match status" value="1"/>
</dbReference>
<sequence length="200" mass="21035">MMIADFIRVPADFPLELNALPWEVTAALAHTLYPLLDRLDEGYRVQEGVAVHHLARIGRHAVIKAPAIIGAGCLVGANSYIRGGVYLGEGAKVGIACEVKSSILMPGSAVAHLNFIGDSIIGSRANFEAGAITANHYNERSDKKISVTYRGEKIATHCEKFGALVGDDARIGANAVLSPGTLLAAGAVVARLALVEQNPL</sequence>
<protein>
    <submittedName>
        <fullName evidence="5">LpxA family transferase</fullName>
    </submittedName>
</protein>
<dbReference type="InterPro" id="IPR001451">
    <property type="entry name" value="Hexapep"/>
</dbReference>
<accession>A0ABY4DQH6</accession>
<organism evidence="5 6">
    <name type="scientific">Uruburuella testudinis</name>
    <dbReference type="NCBI Taxonomy" id="1282863"/>
    <lineage>
        <taxon>Bacteria</taxon>
        <taxon>Pseudomonadati</taxon>
        <taxon>Pseudomonadota</taxon>
        <taxon>Betaproteobacteria</taxon>
        <taxon>Neisseriales</taxon>
        <taxon>Neisseriaceae</taxon>
        <taxon>Uruburuella</taxon>
    </lineage>
</organism>
<keyword evidence="6" id="KW-1185">Reference proteome</keyword>
<gene>
    <name evidence="5" type="ORF">LVJ83_09980</name>
</gene>
<dbReference type="Gene3D" id="2.160.10.10">
    <property type="entry name" value="Hexapeptide repeat proteins"/>
    <property type="match status" value="1"/>
</dbReference>
<proteinExistence type="inferred from homology"/>
<dbReference type="Pfam" id="PF14602">
    <property type="entry name" value="Hexapep_2"/>
    <property type="match status" value="2"/>
</dbReference>
<name>A0ABY4DQH6_9NEIS</name>
<evidence type="ECO:0000256" key="3">
    <source>
        <dbReference type="ARBA" id="ARBA00022679"/>
    </source>
</evidence>
<evidence type="ECO:0000313" key="6">
    <source>
        <dbReference type="Proteomes" id="UP000829817"/>
    </source>
</evidence>
<reference evidence="5 6" key="1">
    <citation type="journal article" date="2022" name="Res Sq">
        <title>Evolution of multicellular longitudinally dividing oral cavity symbionts (Neisseriaceae).</title>
        <authorList>
            <person name="Nyongesa S."/>
            <person name="Weber P."/>
            <person name="Bernet E."/>
            <person name="Pullido F."/>
            <person name="Nieckarz M."/>
            <person name="Delaby M."/>
            <person name="Nieves C."/>
            <person name="Viehboeck T."/>
            <person name="Krause N."/>
            <person name="Rivera-Millot A."/>
            <person name="Nakamura A."/>
            <person name="Vischer N."/>
            <person name="VanNieuwenhze M."/>
            <person name="Brun Y."/>
            <person name="Cava F."/>
            <person name="Bulgheresi S."/>
            <person name="Veyrier F."/>
        </authorList>
    </citation>
    <scope>NUCLEOTIDE SEQUENCE [LARGE SCALE GENOMIC DNA]</scope>
    <source>
        <strain evidence="5 6">CCUG 63373m</strain>
    </source>
</reference>
<comment type="similarity">
    <text evidence="1">In the C-terminal section; belongs to the transferase hexapeptide repeat family.</text>
</comment>
<dbReference type="EMBL" id="CP091508">
    <property type="protein sequence ID" value="UOO81286.1"/>
    <property type="molecule type" value="Genomic_DNA"/>
</dbReference>
<dbReference type="Proteomes" id="UP000829817">
    <property type="component" value="Chromosome"/>
</dbReference>
<dbReference type="SUPFAM" id="SSF51161">
    <property type="entry name" value="Trimeric LpxA-like enzymes"/>
    <property type="match status" value="1"/>
</dbReference>
<dbReference type="GO" id="GO:0016740">
    <property type="term" value="F:transferase activity"/>
    <property type="evidence" value="ECO:0007669"/>
    <property type="project" value="UniProtKB-KW"/>
</dbReference>
<keyword evidence="3 5" id="KW-0808">Transferase</keyword>
<evidence type="ECO:0000313" key="5">
    <source>
        <dbReference type="EMBL" id="UOO81286.1"/>
    </source>
</evidence>
<keyword evidence="4" id="KW-0012">Acyltransferase</keyword>